<feature type="region of interest" description="Disordered" evidence="1">
    <location>
        <begin position="358"/>
        <end position="457"/>
    </location>
</feature>
<feature type="compositionally biased region" description="Polar residues" evidence="1">
    <location>
        <begin position="521"/>
        <end position="535"/>
    </location>
</feature>
<evidence type="ECO:0000313" key="3">
    <source>
        <dbReference type="Proteomes" id="UP000565441"/>
    </source>
</evidence>
<dbReference type="EMBL" id="JAACJP010000014">
    <property type="protein sequence ID" value="KAF5380082.1"/>
    <property type="molecule type" value="Genomic_DNA"/>
</dbReference>
<feature type="region of interest" description="Disordered" evidence="1">
    <location>
        <begin position="476"/>
        <end position="839"/>
    </location>
</feature>
<accession>A0A8H5HB52</accession>
<feature type="region of interest" description="Disordered" evidence="1">
    <location>
        <begin position="1"/>
        <end position="21"/>
    </location>
</feature>
<proteinExistence type="predicted"/>
<feature type="compositionally biased region" description="Polar residues" evidence="1">
    <location>
        <begin position="868"/>
        <end position="882"/>
    </location>
</feature>
<feature type="compositionally biased region" description="Basic and acidic residues" evidence="1">
    <location>
        <begin position="720"/>
        <end position="730"/>
    </location>
</feature>
<gene>
    <name evidence="2" type="ORF">D9615_006208</name>
</gene>
<feature type="region of interest" description="Disordered" evidence="1">
    <location>
        <begin position="868"/>
        <end position="1093"/>
    </location>
</feature>
<feature type="compositionally biased region" description="Low complexity" evidence="1">
    <location>
        <begin position="1164"/>
        <end position="1178"/>
    </location>
</feature>
<feature type="compositionally biased region" description="Basic and acidic residues" evidence="1">
    <location>
        <begin position="428"/>
        <end position="446"/>
    </location>
</feature>
<feature type="compositionally biased region" description="Polar residues" evidence="1">
    <location>
        <begin position="753"/>
        <end position="768"/>
    </location>
</feature>
<feature type="compositionally biased region" description="Polar residues" evidence="1">
    <location>
        <begin position="936"/>
        <end position="946"/>
    </location>
</feature>
<feature type="compositionally biased region" description="Polar residues" evidence="1">
    <location>
        <begin position="381"/>
        <end position="418"/>
    </location>
</feature>
<feature type="compositionally biased region" description="Polar residues" evidence="1">
    <location>
        <begin position="965"/>
        <end position="979"/>
    </location>
</feature>
<feature type="compositionally biased region" description="Polar residues" evidence="1">
    <location>
        <begin position="1216"/>
        <end position="1225"/>
    </location>
</feature>
<feature type="region of interest" description="Disordered" evidence="1">
    <location>
        <begin position="1129"/>
        <end position="1269"/>
    </location>
</feature>
<feature type="compositionally biased region" description="Pro residues" evidence="1">
    <location>
        <begin position="1199"/>
        <end position="1208"/>
    </location>
</feature>
<feature type="compositionally biased region" description="Basic and acidic residues" evidence="1">
    <location>
        <begin position="488"/>
        <end position="499"/>
    </location>
</feature>
<feature type="compositionally biased region" description="Polar residues" evidence="1">
    <location>
        <begin position="1000"/>
        <end position="1021"/>
    </location>
</feature>
<feature type="compositionally biased region" description="Polar residues" evidence="1">
    <location>
        <begin position="1"/>
        <end position="12"/>
    </location>
</feature>
<feature type="compositionally biased region" description="Polar residues" evidence="1">
    <location>
        <begin position="1036"/>
        <end position="1052"/>
    </location>
</feature>
<reference evidence="2 3" key="1">
    <citation type="journal article" date="2020" name="ISME J.">
        <title>Uncovering the hidden diversity of litter-decomposition mechanisms in mushroom-forming fungi.</title>
        <authorList>
            <person name="Floudas D."/>
            <person name="Bentzer J."/>
            <person name="Ahren D."/>
            <person name="Johansson T."/>
            <person name="Persson P."/>
            <person name="Tunlid A."/>
        </authorList>
    </citation>
    <scope>NUCLEOTIDE SEQUENCE [LARGE SCALE GENOMIC DNA]</scope>
    <source>
        <strain evidence="2 3">CBS 661.87</strain>
    </source>
</reference>
<evidence type="ECO:0000256" key="1">
    <source>
        <dbReference type="SAM" id="MobiDB-lite"/>
    </source>
</evidence>
<protein>
    <submittedName>
        <fullName evidence="2">Uncharacterized protein</fullName>
    </submittedName>
</protein>
<feature type="compositionally biased region" description="Polar residues" evidence="1">
    <location>
        <begin position="804"/>
        <end position="822"/>
    </location>
</feature>
<feature type="compositionally biased region" description="Polar residues" evidence="1">
    <location>
        <begin position="64"/>
        <end position="80"/>
    </location>
</feature>
<organism evidence="2 3">
    <name type="scientific">Tricholomella constricta</name>
    <dbReference type="NCBI Taxonomy" id="117010"/>
    <lineage>
        <taxon>Eukaryota</taxon>
        <taxon>Fungi</taxon>
        <taxon>Dikarya</taxon>
        <taxon>Basidiomycota</taxon>
        <taxon>Agaricomycotina</taxon>
        <taxon>Agaricomycetes</taxon>
        <taxon>Agaricomycetidae</taxon>
        <taxon>Agaricales</taxon>
        <taxon>Tricholomatineae</taxon>
        <taxon>Lyophyllaceae</taxon>
        <taxon>Tricholomella</taxon>
    </lineage>
</organism>
<feature type="compositionally biased region" description="Basic and acidic residues" evidence="1">
    <location>
        <begin position="552"/>
        <end position="562"/>
    </location>
</feature>
<name>A0A8H5HB52_9AGAR</name>
<comment type="caution">
    <text evidence="2">The sequence shown here is derived from an EMBL/GenBank/DDBJ whole genome shotgun (WGS) entry which is preliminary data.</text>
</comment>
<evidence type="ECO:0000313" key="2">
    <source>
        <dbReference type="EMBL" id="KAF5380082.1"/>
    </source>
</evidence>
<feature type="compositionally biased region" description="Low complexity" evidence="1">
    <location>
        <begin position="909"/>
        <end position="933"/>
    </location>
</feature>
<feature type="compositionally biased region" description="Polar residues" evidence="1">
    <location>
        <begin position="660"/>
        <end position="673"/>
    </location>
</feature>
<feature type="compositionally biased region" description="Polar residues" evidence="1">
    <location>
        <begin position="602"/>
        <end position="611"/>
    </location>
</feature>
<feature type="compositionally biased region" description="Low complexity" evidence="1">
    <location>
        <begin position="477"/>
        <end position="487"/>
    </location>
</feature>
<feature type="region of interest" description="Disordered" evidence="1">
    <location>
        <begin position="53"/>
        <end position="91"/>
    </location>
</feature>
<feature type="compositionally biased region" description="Basic and acidic residues" evidence="1">
    <location>
        <begin position="775"/>
        <end position="785"/>
    </location>
</feature>
<keyword evidence="3" id="KW-1185">Reference proteome</keyword>
<feature type="compositionally biased region" description="Low complexity" evidence="1">
    <location>
        <begin position="645"/>
        <end position="657"/>
    </location>
</feature>
<dbReference type="Proteomes" id="UP000565441">
    <property type="component" value="Unassembled WGS sequence"/>
</dbReference>
<feature type="region of interest" description="Disordered" evidence="1">
    <location>
        <begin position="214"/>
        <end position="300"/>
    </location>
</feature>
<feature type="compositionally biased region" description="Basic and acidic residues" evidence="1">
    <location>
        <begin position="1059"/>
        <end position="1068"/>
    </location>
</feature>
<feature type="compositionally biased region" description="Polar residues" evidence="1">
    <location>
        <begin position="234"/>
        <end position="264"/>
    </location>
</feature>
<feature type="compositionally biased region" description="Basic and acidic residues" evidence="1">
    <location>
        <begin position="1138"/>
        <end position="1154"/>
    </location>
</feature>
<feature type="compositionally biased region" description="Polar residues" evidence="1">
    <location>
        <begin position="1069"/>
        <end position="1081"/>
    </location>
</feature>
<feature type="compositionally biased region" description="Low complexity" evidence="1">
    <location>
        <begin position="699"/>
        <end position="718"/>
    </location>
</feature>
<dbReference type="OrthoDB" id="3255922at2759"/>
<sequence>MFSTIGTTSSRHGQGFGKSYAPQVPKGFTVRVLKGPALSSFPHTAAAKFDHGYHSVPSAEPRQSHNWYPSRSQTTSNSTPAPGEPPKPSRYQTTDNFASTINHQVGGYDSNSRTMAPAYSIYQNSTDTYIYEPSLSSKSDLYSNSEYDDVSIAAFTPSSAFSPAMSTDSITTRGAITPDISLTDLRPTTPTSSRNSFAMLAQAQSAIRGIFRSQTPHEAHSSRTDNSYVPHASARSTPLPVSSAAGRSTTPVRLSTTPSGSADRSTTHDTYSTTSSIEHSSQPYTRVRSPISESEHSELDRVARANAEYNAASSAPSSAYYSTHDSVNFSTTSSGAANTVGDASRRIYPDIPLRSSPEQQHAYAHNASSYQADSGYERPSSYYTTTDTASRVVGTTNRTSSYPYAPSDSETTATTQSEKVIPPSAEWIESRERRQAPVRRLSEEHSAPQVPLFRNEGPTSSRYVAASRTMLPHIQPATLATASSEAAEATREDGRRQERPLPAPLYPTSQPSGGPRERRASLSQSRAFPTATTTIYAPPEGNRAPPNPPSARETEPRRRSSLEQESSYPVRDSGLPESQEYLATGETDDRSSNARPLPPHTLPSSLRTSPEQPHRPPTTHYVAPQVQDYIPAPSTERTASNYVRATATQQTGTPAAQMLSRRTSPEQMHQLPSTDHVPPQAQDYITAPSSGSGALNHVSATATATRRTSRATAQAPPRRTSPEQSHRLPSTDHVPSQAQDFIPAPVSGGAASNYVSATVTRQTSTDTAQAPPRRTSSEQSHRLPSTDHVPTQAHDYAPPPSSGGAATNYVSATVTRQTSRTAAQMPRRMSPEQTYRLPSTNHGLQAQDFIPAPSSGDAASNYVSTTVTRQTSTAAAQVPSRRTSPEQMHRFPSTHHVAPQTHNYAPTPSAGGAASIYSSATSTRQRSTSTTRAPSLRTSPEQMYRQSTHHVPPAQDYAVIPSSGVAESNNVSSTSSRQANAPPPRTRQNSIVSPIRSLPDSYTTTHAIETSSTSWPQQDSPNSPPRGYSNGHESRQPSSGTRNSPPRNQQTGYAPPQESHIHRSDGSSDRTFQNPDGSSAAISHPVYPSLPIPTSTTQRYAAAYEAPRARYDSEQRSFQSIPDQQALEPSFLSLDPGPARDHRQQSYLKQERAGEGGASHLQNASAATTPALPTSSTSVRFDRPSTFPETDASRSHTPFPEPCRPPAGPQRRYSDGDQSITSNSAYPPALASHSDPDAGASTSAVPAEPQPQPQRRYSDGDQVGSSSVPQRTSLALFRTVRWNETLVCPSPIFAHQRRKGWFNRRGDQLWTNEGAYKPPLPGQEYPPELDDYPEHGEGWMNEESVRIDMGHRLIPKAPLKSALKQPRSQHIQLEI</sequence>